<evidence type="ECO:0000256" key="1">
    <source>
        <dbReference type="ARBA" id="ARBA00007626"/>
    </source>
</evidence>
<comment type="caution">
    <text evidence="4">The sequence shown here is derived from an EMBL/GenBank/DDBJ whole genome shotgun (WGS) entry which is preliminary data.</text>
</comment>
<gene>
    <name evidence="4" type="ORF">KP509_07G044200</name>
</gene>
<keyword evidence="5" id="KW-1185">Reference proteome</keyword>
<dbReference type="Gene3D" id="1.25.40.10">
    <property type="entry name" value="Tetratricopeptide repeat domain"/>
    <property type="match status" value="3"/>
</dbReference>
<evidence type="ECO:0000313" key="4">
    <source>
        <dbReference type="EMBL" id="KAH7432876.1"/>
    </source>
</evidence>
<evidence type="ECO:0008006" key="6">
    <source>
        <dbReference type="Google" id="ProtNLM"/>
    </source>
</evidence>
<dbReference type="NCBIfam" id="TIGR00756">
    <property type="entry name" value="PPR"/>
    <property type="match status" value="2"/>
</dbReference>
<comment type="similarity">
    <text evidence="1">Belongs to the PPR family. P subfamily.</text>
</comment>
<dbReference type="AlphaFoldDB" id="A0A8T2UG98"/>
<protein>
    <recommendedName>
        <fullName evidence="6">Pentatricopeptide repeat-containing protein</fullName>
    </recommendedName>
</protein>
<dbReference type="Pfam" id="PF01535">
    <property type="entry name" value="PPR"/>
    <property type="match status" value="5"/>
</dbReference>
<organism evidence="4 5">
    <name type="scientific">Ceratopteris richardii</name>
    <name type="common">Triangle waterfern</name>
    <dbReference type="NCBI Taxonomy" id="49495"/>
    <lineage>
        <taxon>Eukaryota</taxon>
        <taxon>Viridiplantae</taxon>
        <taxon>Streptophyta</taxon>
        <taxon>Embryophyta</taxon>
        <taxon>Tracheophyta</taxon>
        <taxon>Polypodiopsida</taxon>
        <taxon>Polypodiidae</taxon>
        <taxon>Polypodiales</taxon>
        <taxon>Pteridineae</taxon>
        <taxon>Pteridaceae</taxon>
        <taxon>Parkerioideae</taxon>
        <taxon>Ceratopteris</taxon>
    </lineage>
</organism>
<dbReference type="PANTHER" id="PTHR47447">
    <property type="entry name" value="OS03G0856100 PROTEIN"/>
    <property type="match status" value="1"/>
</dbReference>
<name>A0A8T2UG98_CERRI</name>
<feature type="repeat" description="PPR" evidence="3">
    <location>
        <begin position="324"/>
        <end position="358"/>
    </location>
</feature>
<keyword evidence="2" id="KW-0677">Repeat</keyword>
<dbReference type="PROSITE" id="PS51375">
    <property type="entry name" value="PPR"/>
    <property type="match status" value="4"/>
</dbReference>
<dbReference type="PANTHER" id="PTHR47447:SF28">
    <property type="entry name" value="PENTACOTRIPEPTIDE-REPEAT REGION OF PRORP DOMAIN-CONTAINING PROTEIN"/>
    <property type="match status" value="1"/>
</dbReference>
<evidence type="ECO:0000256" key="3">
    <source>
        <dbReference type="PROSITE-ProRule" id="PRU00708"/>
    </source>
</evidence>
<evidence type="ECO:0000313" key="5">
    <source>
        <dbReference type="Proteomes" id="UP000825935"/>
    </source>
</evidence>
<dbReference type="InterPro" id="IPR011990">
    <property type="entry name" value="TPR-like_helical_dom_sf"/>
</dbReference>
<feature type="repeat" description="PPR" evidence="3">
    <location>
        <begin position="359"/>
        <end position="393"/>
    </location>
</feature>
<feature type="repeat" description="PPR" evidence="3">
    <location>
        <begin position="478"/>
        <end position="512"/>
    </location>
</feature>
<accession>A0A8T2UG98</accession>
<reference evidence="4" key="1">
    <citation type="submission" date="2021-08" db="EMBL/GenBank/DDBJ databases">
        <title>WGS assembly of Ceratopteris richardii.</title>
        <authorList>
            <person name="Marchant D.B."/>
            <person name="Chen G."/>
            <person name="Jenkins J."/>
            <person name="Shu S."/>
            <person name="Leebens-Mack J."/>
            <person name="Grimwood J."/>
            <person name="Schmutz J."/>
            <person name="Soltis P."/>
            <person name="Soltis D."/>
            <person name="Chen Z.-H."/>
        </authorList>
    </citation>
    <scope>NUCLEOTIDE SEQUENCE</scope>
    <source>
        <strain evidence="4">Whitten #5841</strain>
        <tissue evidence="4">Leaf</tissue>
    </source>
</reference>
<dbReference type="InterPro" id="IPR002885">
    <property type="entry name" value="PPR_rpt"/>
</dbReference>
<dbReference type="EMBL" id="CM035412">
    <property type="protein sequence ID" value="KAH7432876.1"/>
    <property type="molecule type" value="Genomic_DNA"/>
</dbReference>
<dbReference type="OrthoDB" id="1922192at2759"/>
<sequence>MTARKLVSVHLLSTISKATAQNRRQFHATLSNVRLFDPVSDAWIRGDWGFVLLVMRCCRHTRSYGNFATPAHVIRGNQSACPHSDKHIEFRAGYCRSSQVTVQANASGLTVEAAKSTYVDDVLFETEESDNEESFSGEKDSADMDITLYVEQGRSETAISMYEVLNEGNWSSPGIEERLSSVAKILSPDLVIEVVKLLKSANMALTFLKWAKDQDGYQPRAEAFAHVIARFGRERDFNSAWRLLIEMKDLGLPVDFAFSIFIHRLKRARRTEGLRKAICGMKFLGVRPSVPLYTSALEFLLKVGAKEHVTQLYRQMLEDGLVPDKKLFEILIIGFTKFGALEDALVFFNDMKKREYLPHASVYSTLISSFSVARRFEEGHELHEEMIATGCALPKMFSIDEIACAVHGNDITNMVDKFLKLVERAPYKWKIRSHNNLLQYLLDSKMVDEAKEIFKRIPCDQEARPNNHRKDFVNRYWNLHSYQIYIIGMCKLRQLDHAMDIFKELLNRRLKPTDEISSFILLSLSEAKRIEEALSFCEYMTSAKEQITVNAQCSFFAALRTSGNLTMALKIFKSMKRKKCIDQEVDFVSVIGLEANNEMS</sequence>
<dbReference type="OMA" id="FSIFIHR"/>
<proteinExistence type="inferred from homology"/>
<dbReference type="Proteomes" id="UP000825935">
    <property type="component" value="Chromosome 7"/>
</dbReference>
<feature type="repeat" description="PPR" evidence="3">
    <location>
        <begin position="289"/>
        <end position="323"/>
    </location>
</feature>
<evidence type="ECO:0000256" key="2">
    <source>
        <dbReference type="ARBA" id="ARBA00022737"/>
    </source>
</evidence>